<sequence length="548" mass="61584">MCVNGPHIYKERLSSTHLKGNMPPPRSPTLRAIHSFRLGYNPWAPHPYPGLWTTPLIVCVFAFLAVFLVCINVPLSAYEFIHQVTYRPNDTLPALPLSAWVPSVIQPPTGAFEPQVLTVGDTLMLNNSAIKFTISNAFDRTNNNTPVSTFTYYNNPFSEGCDVRNMSFAYYSAGYQSEFEPTFSAQVVCDFPKTQLTLTWEDSLPNRKSPQLPFSGDINDLLYSMERDLVFVLNAAYSNVGSTTTNLELHYDVAPVCMDAQQSSAPDDDDCLKTQRLGFRSIERTFSILNSNGTDVADDETFPVGPGYSENNRTNAVEPFPVPVVPGMTLTPEDVSAVIQNRLQTRFHFLRLQLGVIYPNQIFNSSDMFNQSILPVVVPGGFRANESRASMANETFFVQVQEAVQRFNLTDRVPVMEYSRTVPMLKPIGSAVTSVFVSTFAMLSTIWAIFSLLAGALARMYVERRQQAGEIKSSVVHHDMEFDDGEDRKMGKNLEYSYAYSLDDDSASGQSSYEMRSLSQRFKLMELKMRKMQDVLRKRGMMEEEGMA</sequence>
<comment type="caution">
    <text evidence="2">The sequence shown here is derived from an EMBL/GenBank/DDBJ whole genome shotgun (WGS) entry which is preliminary data.</text>
</comment>
<protein>
    <submittedName>
        <fullName evidence="2">Uncharacterized protein</fullName>
    </submittedName>
</protein>
<evidence type="ECO:0000256" key="1">
    <source>
        <dbReference type="SAM" id="Phobius"/>
    </source>
</evidence>
<dbReference type="AlphaFoldDB" id="A0AAV9ZIF1"/>
<evidence type="ECO:0000313" key="2">
    <source>
        <dbReference type="EMBL" id="KAK6981544.1"/>
    </source>
</evidence>
<gene>
    <name evidence="2" type="ORF">R3P38DRAFT_2745806</name>
</gene>
<dbReference type="EMBL" id="JAWWNJ010000149">
    <property type="protein sequence ID" value="KAK6981544.1"/>
    <property type="molecule type" value="Genomic_DNA"/>
</dbReference>
<keyword evidence="1" id="KW-0472">Membrane</keyword>
<evidence type="ECO:0000313" key="3">
    <source>
        <dbReference type="Proteomes" id="UP001362999"/>
    </source>
</evidence>
<proteinExistence type="predicted"/>
<organism evidence="2 3">
    <name type="scientific">Favolaschia claudopus</name>
    <dbReference type="NCBI Taxonomy" id="2862362"/>
    <lineage>
        <taxon>Eukaryota</taxon>
        <taxon>Fungi</taxon>
        <taxon>Dikarya</taxon>
        <taxon>Basidiomycota</taxon>
        <taxon>Agaricomycotina</taxon>
        <taxon>Agaricomycetes</taxon>
        <taxon>Agaricomycetidae</taxon>
        <taxon>Agaricales</taxon>
        <taxon>Marasmiineae</taxon>
        <taxon>Mycenaceae</taxon>
        <taxon>Favolaschia</taxon>
    </lineage>
</organism>
<reference evidence="2 3" key="1">
    <citation type="journal article" date="2024" name="J Genomics">
        <title>Draft genome sequencing and assembly of Favolaschia claudopus CIRM-BRFM 2984 isolated from oak limbs.</title>
        <authorList>
            <person name="Navarro D."/>
            <person name="Drula E."/>
            <person name="Chaduli D."/>
            <person name="Cazenave R."/>
            <person name="Ahrendt S."/>
            <person name="Wang J."/>
            <person name="Lipzen A."/>
            <person name="Daum C."/>
            <person name="Barry K."/>
            <person name="Grigoriev I.V."/>
            <person name="Favel A."/>
            <person name="Rosso M.N."/>
            <person name="Martin F."/>
        </authorList>
    </citation>
    <scope>NUCLEOTIDE SEQUENCE [LARGE SCALE GENOMIC DNA]</scope>
    <source>
        <strain evidence="2 3">CIRM-BRFM 2984</strain>
    </source>
</reference>
<dbReference type="Proteomes" id="UP001362999">
    <property type="component" value="Unassembled WGS sequence"/>
</dbReference>
<keyword evidence="3" id="KW-1185">Reference proteome</keyword>
<name>A0AAV9ZIF1_9AGAR</name>
<keyword evidence="1" id="KW-1133">Transmembrane helix</keyword>
<feature type="transmembrane region" description="Helical" evidence="1">
    <location>
        <begin position="435"/>
        <end position="458"/>
    </location>
</feature>
<feature type="transmembrane region" description="Helical" evidence="1">
    <location>
        <begin position="56"/>
        <end position="78"/>
    </location>
</feature>
<accession>A0AAV9ZIF1</accession>
<keyword evidence="1" id="KW-0812">Transmembrane</keyword>